<sequence>MNDRLNQLYIKNINILNEYSKKHSDKNLHGPLLLNISNYSSQKLKLMVVGQETFGWNKSPSIVDQRATYQKFNFGSSYYSSAFWNVIRKVERSLNIEPYAIAWSNLNRFDVDCGSPDRTELAQDIASLDYLVKEEVSILKPDICIFFTNHKYDKRLSDLYRDLVFDNVNGLPKKHFSRLHHPDLPKYTLRAPHPRTIRTQRWEDDFIMAVSQFKNG</sequence>
<organism evidence="1">
    <name type="scientific">Citrobacter freundii</name>
    <dbReference type="NCBI Taxonomy" id="546"/>
    <lineage>
        <taxon>Bacteria</taxon>
        <taxon>Pseudomonadati</taxon>
        <taxon>Pseudomonadota</taxon>
        <taxon>Gammaproteobacteria</taxon>
        <taxon>Enterobacterales</taxon>
        <taxon>Enterobacteriaceae</taxon>
        <taxon>Citrobacter</taxon>
        <taxon>Citrobacter freundii complex</taxon>
    </lineage>
</organism>
<name>A0A8H9UKN3_CITFR</name>
<comment type="caution">
    <text evidence="1">The sequence shown here is derived from an EMBL/GenBank/DDBJ whole genome shotgun (WGS) entry which is preliminary data.</text>
</comment>
<dbReference type="AlphaFoldDB" id="A0A8H9UKN3"/>
<dbReference type="EMBL" id="DACSXJ010000007">
    <property type="protein sequence ID" value="HAT3897211.1"/>
    <property type="molecule type" value="Genomic_DNA"/>
</dbReference>
<reference evidence="1" key="1">
    <citation type="journal article" date="2018" name="Genome Biol.">
        <title>SKESA: strategic k-mer extension for scrupulous assemblies.</title>
        <authorList>
            <person name="Souvorov A."/>
            <person name="Agarwala R."/>
            <person name="Lipman D.J."/>
        </authorList>
    </citation>
    <scope>NUCLEOTIDE SEQUENCE</scope>
    <source>
        <strain evidence="1">O50</strain>
    </source>
</reference>
<evidence type="ECO:0008006" key="2">
    <source>
        <dbReference type="Google" id="ProtNLM"/>
    </source>
</evidence>
<proteinExistence type="predicted"/>
<gene>
    <name evidence="1" type="ORF">I9Y29_001625</name>
</gene>
<dbReference type="Proteomes" id="UP000855471">
    <property type="component" value="Unassembled WGS sequence"/>
</dbReference>
<reference evidence="1" key="2">
    <citation type="submission" date="2020-09" db="EMBL/GenBank/DDBJ databases">
        <authorList>
            <consortium name="NCBI Pathogen Detection Project"/>
        </authorList>
    </citation>
    <scope>NUCLEOTIDE SEQUENCE</scope>
    <source>
        <strain evidence="1">O50</strain>
    </source>
</reference>
<protein>
    <recommendedName>
        <fullName evidence="2">Uracil-DNA glycosylase-like domain-containing protein</fullName>
    </recommendedName>
</protein>
<accession>A0A8H9UKN3</accession>
<evidence type="ECO:0000313" key="1">
    <source>
        <dbReference type="EMBL" id="HAT3897211.1"/>
    </source>
</evidence>